<feature type="compositionally biased region" description="Low complexity" evidence="1">
    <location>
        <begin position="88"/>
        <end position="98"/>
    </location>
</feature>
<reference evidence="2" key="2">
    <citation type="submission" date="2022-01" db="EMBL/GenBank/DDBJ databases">
        <authorList>
            <person name="Yamashiro T."/>
            <person name="Shiraishi A."/>
            <person name="Satake H."/>
            <person name="Nakayama K."/>
        </authorList>
    </citation>
    <scope>NUCLEOTIDE SEQUENCE</scope>
</reference>
<organism evidence="2 3">
    <name type="scientific">Tanacetum coccineum</name>
    <dbReference type="NCBI Taxonomy" id="301880"/>
    <lineage>
        <taxon>Eukaryota</taxon>
        <taxon>Viridiplantae</taxon>
        <taxon>Streptophyta</taxon>
        <taxon>Embryophyta</taxon>
        <taxon>Tracheophyta</taxon>
        <taxon>Spermatophyta</taxon>
        <taxon>Magnoliopsida</taxon>
        <taxon>eudicotyledons</taxon>
        <taxon>Gunneridae</taxon>
        <taxon>Pentapetalae</taxon>
        <taxon>asterids</taxon>
        <taxon>campanulids</taxon>
        <taxon>Asterales</taxon>
        <taxon>Asteraceae</taxon>
        <taxon>Asteroideae</taxon>
        <taxon>Anthemideae</taxon>
        <taxon>Anthemidinae</taxon>
        <taxon>Tanacetum</taxon>
    </lineage>
</organism>
<reference evidence="2" key="1">
    <citation type="journal article" date="2022" name="Int. J. Mol. Sci.">
        <title>Draft Genome of Tanacetum Coccineum: Genomic Comparison of Closely Related Tanacetum-Family Plants.</title>
        <authorList>
            <person name="Yamashiro T."/>
            <person name="Shiraishi A."/>
            <person name="Nakayama K."/>
            <person name="Satake H."/>
        </authorList>
    </citation>
    <scope>NUCLEOTIDE SEQUENCE</scope>
</reference>
<evidence type="ECO:0000313" key="3">
    <source>
        <dbReference type="Proteomes" id="UP001151760"/>
    </source>
</evidence>
<gene>
    <name evidence="2" type="ORF">Tco_1124156</name>
</gene>
<comment type="caution">
    <text evidence="2">The sequence shown here is derived from an EMBL/GenBank/DDBJ whole genome shotgun (WGS) entry which is preliminary data.</text>
</comment>
<proteinExistence type="predicted"/>
<feature type="region of interest" description="Disordered" evidence="1">
    <location>
        <begin position="73"/>
        <end position="98"/>
    </location>
</feature>
<accession>A0ABQ5J600</accession>
<evidence type="ECO:0000313" key="2">
    <source>
        <dbReference type="EMBL" id="GJU07726.1"/>
    </source>
</evidence>
<keyword evidence="3" id="KW-1185">Reference proteome</keyword>
<protein>
    <recommendedName>
        <fullName evidence="4">Reverse transcriptase domain-containing protein</fullName>
    </recommendedName>
</protein>
<name>A0ABQ5J600_9ASTR</name>
<dbReference type="EMBL" id="BQNB010021566">
    <property type="protein sequence ID" value="GJU07726.1"/>
    <property type="molecule type" value="Genomic_DNA"/>
</dbReference>
<sequence length="255" mass="28129">MVNDHFNAESSLIESVLNRDNVISSPKIDFFLEEFAGELALIAPIPPEFVEADFDPKGDIRFIGNLMYDNSFPRPPETLKDDPKTFIDSNNDYSSSDNDSLYNDDIDYVEASPPDPSLEVSGDVLSGRLEGIAHIPPFNLDSDFTLSNDSLGSGLEVSFPSGSRNKIFDPGIFHEGFKAFQLISESPMIISGGANDYVKDGQNGTDTFVIPNLDVFISSFLSSLDQLRLPDFETHAVVFVLSTLDLYISASFWES</sequence>
<evidence type="ECO:0000256" key="1">
    <source>
        <dbReference type="SAM" id="MobiDB-lite"/>
    </source>
</evidence>
<dbReference type="Proteomes" id="UP001151760">
    <property type="component" value="Unassembled WGS sequence"/>
</dbReference>
<evidence type="ECO:0008006" key="4">
    <source>
        <dbReference type="Google" id="ProtNLM"/>
    </source>
</evidence>